<keyword evidence="3" id="KW-0233">DNA recombination</keyword>
<reference evidence="6 7" key="1">
    <citation type="submission" date="2020-08" db="EMBL/GenBank/DDBJ databases">
        <title>Genomic Encyclopedia of Type Strains, Phase IV (KMG-IV): sequencing the most valuable type-strain genomes for metagenomic binning, comparative biology and taxonomic classification.</title>
        <authorList>
            <person name="Goeker M."/>
        </authorList>
    </citation>
    <scope>NUCLEOTIDE SEQUENCE [LARGE SCALE GENOMIC DNA]</scope>
    <source>
        <strain evidence="6 7">DSM 11275</strain>
    </source>
</reference>
<evidence type="ECO:0000256" key="3">
    <source>
        <dbReference type="ARBA" id="ARBA00023172"/>
    </source>
</evidence>
<accession>A0A7W8FG99</accession>
<evidence type="ECO:0000259" key="5">
    <source>
        <dbReference type="PROSITE" id="PS51898"/>
    </source>
</evidence>
<dbReference type="EMBL" id="JACHGO010000005">
    <property type="protein sequence ID" value="MBB5143721.1"/>
    <property type="molecule type" value="Genomic_DNA"/>
</dbReference>
<dbReference type="Pfam" id="PF20172">
    <property type="entry name" value="DUF6538"/>
    <property type="match status" value="1"/>
</dbReference>
<dbReference type="InterPro" id="IPR046668">
    <property type="entry name" value="DUF6538"/>
</dbReference>
<dbReference type="InterPro" id="IPR010998">
    <property type="entry name" value="Integrase_recombinase_N"/>
</dbReference>
<dbReference type="GO" id="GO:0015074">
    <property type="term" value="P:DNA integration"/>
    <property type="evidence" value="ECO:0007669"/>
    <property type="project" value="InterPro"/>
</dbReference>
<dbReference type="InterPro" id="IPR002104">
    <property type="entry name" value="Integrase_catalytic"/>
</dbReference>
<dbReference type="SUPFAM" id="SSF56349">
    <property type="entry name" value="DNA breaking-rejoining enzymes"/>
    <property type="match status" value="1"/>
</dbReference>
<name>A0A7W8FG99_9BACT</name>
<organism evidence="6 7">
    <name type="scientific">Desulfovibrio intestinalis</name>
    <dbReference type="NCBI Taxonomy" id="58621"/>
    <lineage>
        <taxon>Bacteria</taxon>
        <taxon>Pseudomonadati</taxon>
        <taxon>Thermodesulfobacteriota</taxon>
        <taxon>Desulfovibrionia</taxon>
        <taxon>Desulfovibrionales</taxon>
        <taxon>Desulfovibrionaceae</taxon>
        <taxon>Desulfovibrio</taxon>
    </lineage>
</organism>
<dbReference type="CDD" id="cd01184">
    <property type="entry name" value="INT_C_like_1"/>
    <property type="match status" value="1"/>
</dbReference>
<keyword evidence="7" id="KW-1185">Reference proteome</keyword>
<dbReference type="Gene3D" id="1.10.443.10">
    <property type="entry name" value="Intergrase catalytic core"/>
    <property type="match status" value="1"/>
</dbReference>
<sequence length="595" mass="69235">MHNPTLSHCQFPLQPPTFLYLKGRIFYYRYKLPKRFASGCSTKEIRISLRTAYQSQAVRMASHLHSLTTEFLERWTMGDHDDFTENMKRIAELRKFLQNELDKILDAPGKRDLPPSHIRKRLNGYLKYQLDQEAVSPEPPDIIEIEDEKGHVERVDLAQVSEEIAANLLYNLNTGENFDNDIQRCVFELVKSGVFEASEVSRDNVDGLTRSFLAMQISLEKIRAARLKGDFSYEQPYHQAEYTPYPQIEMPTEEATPYLSELIEKYCIIKINDGAWVQRSLADHKNRVTSLLRIIGDKPIHSITRKDMRNFRDTLQKLPPRWREQLDKSGLSVEDFIEKHKNKTSLSIKSINVIVEAVSGMFTWAMRENLIDRNPAQGLGIKDTQQDIEKRLPLSDDDIKLIFFNGDYKPDAFKNPAFYWAPLIALYTGMRLEEICQLHCEDIYDENGIFLIDIREDSADGLCDKILKTKNAKRKIPLHDDMIKFGLISYRDDVIKNNQIRLFPSLNKTEKSPKYGKQVGKAFGLLLKEKRIADGKSFHSLRHSFSNFFKIRNMHTDMFRQVFGHEIQNLAGRQYGDKFSIKQIYEELISKISFK</sequence>
<evidence type="ECO:0000256" key="4">
    <source>
        <dbReference type="SAM" id="Coils"/>
    </source>
</evidence>
<dbReference type="Pfam" id="PF00589">
    <property type="entry name" value="Phage_integrase"/>
    <property type="match status" value="1"/>
</dbReference>
<dbReference type="GO" id="GO:0006310">
    <property type="term" value="P:DNA recombination"/>
    <property type="evidence" value="ECO:0007669"/>
    <property type="project" value="UniProtKB-KW"/>
</dbReference>
<protein>
    <submittedName>
        <fullName evidence="6">Integrase</fullName>
    </submittedName>
</protein>
<dbReference type="AlphaFoldDB" id="A0A7W8FG99"/>
<dbReference type="InterPro" id="IPR013762">
    <property type="entry name" value="Integrase-like_cat_sf"/>
</dbReference>
<dbReference type="PANTHER" id="PTHR30349">
    <property type="entry name" value="PHAGE INTEGRASE-RELATED"/>
    <property type="match status" value="1"/>
</dbReference>
<dbReference type="PROSITE" id="PS51898">
    <property type="entry name" value="TYR_RECOMBINASE"/>
    <property type="match status" value="1"/>
</dbReference>
<evidence type="ECO:0000256" key="1">
    <source>
        <dbReference type="ARBA" id="ARBA00008857"/>
    </source>
</evidence>
<evidence type="ECO:0000313" key="7">
    <source>
        <dbReference type="Proteomes" id="UP000539075"/>
    </source>
</evidence>
<evidence type="ECO:0000256" key="2">
    <source>
        <dbReference type="ARBA" id="ARBA00023125"/>
    </source>
</evidence>
<dbReference type="InterPro" id="IPR011010">
    <property type="entry name" value="DNA_brk_join_enz"/>
</dbReference>
<keyword evidence="2" id="KW-0238">DNA-binding</keyword>
<keyword evidence="4" id="KW-0175">Coiled coil</keyword>
<dbReference type="Gene3D" id="1.10.150.130">
    <property type="match status" value="1"/>
</dbReference>
<dbReference type="RefSeq" id="WP_183719502.1">
    <property type="nucleotide sequence ID" value="NZ_JACHGO010000005.1"/>
</dbReference>
<proteinExistence type="inferred from homology"/>
<dbReference type="GO" id="GO:0003677">
    <property type="term" value="F:DNA binding"/>
    <property type="evidence" value="ECO:0007669"/>
    <property type="project" value="UniProtKB-KW"/>
</dbReference>
<feature type="domain" description="Tyr recombinase" evidence="5">
    <location>
        <begin position="389"/>
        <end position="595"/>
    </location>
</feature>
<dbReference type="InterPro" id="IPR050090">
    <property type="entry name" value="Tyrosine_recombinase_XerCD"/>
</dbReference>
<dbReference type="Proteomes" id="UP000539075">
    <property type="component" value="Unassembled WGS sequence"/>
</dbReference>
<comment type="similarity">
    <text evidence="1">Belongs to the 'phage' integrase family.</text>
</comment>
<dbReference type="PANTHER" id="PTHR30349:SF41">
    <property type="entry name" value="INTEGRASE_RECOMBINASE PROTEIN MJ0367-RELATED"/>
    <property type="match status" value="1"/>
</dbReference>
<comment type="caution">
    <text evidence="6">The sequence shown here is derived from an EMBL/GenBank/DDBJ whole genome shotgun (WGS) entry which is preliminary data.</text>
</comment>
<evidence type="ECO:0000313" key="6">
    <source>
        <dbReference type="EMBL" id="MBB5143721.1"/>
    </source>
</evidence>
<feature type="coiled-coil region" evidence="4">
    <location>
        <begin position="80"/>
        <end position="107"/>
    </location>
</feature>
<gene>
    <name evidence="6" type="ORF">HNQ38_001821</name>
</gene>